<organism evidence="1 2">
    <name type="scientific">Saccharopolyspora taberi</name>
    <dbReference type="NCBI Taxonomy" id="60895"/>
    <lineage>
        <taxon>Bacteria</taxon>
        <taxon>Bacillati</taxon>
        <taxon>Actinomycetota</taxon>
        <taxon>Actinomycetes</taxon>
        <taxon>Pseudonocardiales</taxon>
        <taxon>Pseudonocardiaceae</taxon>
        <taxon>Saccharopolyspora</taxon>
    </lineage>
</organism>
<protein>
    <submittedName>
        <fullName evidence="1">Alpha/beta fold hydrolase</fullName>
    </submittedName>
</protein>
<dbReference type="Gene3D" id="3.40.50.1820">
    <property type="entry name" value="alpha/beta hydrolase"/>
    <property type="match status" value="1"/>
</dbReference>
<dbReference type="Proteomes" id="UP001500979">
    <property type="component" value="Unassembled WGS sequence"/>
</dbReference>
<evidence type="ECO:0000313" key="2">
    <source>
        <dbReference type="Proteomes" id="UP001500979"/>
    </source>
</evidence>
<dbReference type="SUPFAM" id="SSF53474">
    <property type="entry name" value="alpha/beta-Hydrolases"/>
    <property type="match status" value="1"/>
</dbReference>
<dbReference type="InterPro" id="IPR029058">
    <property type="entry name" value="AB_hydrolase_fold"/>
</dbReference>
<dbReference type="GO" id="GO:0016787">
    <property type="term" value="F:hydrolase activity"/>
    <property type="evidence" value="ECO:0007669"/>
    <property type="project" value="UniProtKB-KW"/>
</dbReference>
<keyword evidence="1" id="KW-0378">Hydrolase</keyword>
<name>A0ABN3VKK0_9PSEU</name>
<comment type="caution">
    <text evidence="1">The sequence shown here is derived from an EMBL/GenBank/DDBJ whole genome shotgun (WGS) entry which is preliminary data.</text>
</comment>
<proteinExistence type="predicted"/>
<dbReference type="EMBL" id="BAAAUX010000019">
    <property type="protein sequence ID" value="GAA2805886.1"/>
    <property type="molecule type" value="Genomic_DNA"/>
</dbReference>
<evidence type="ECO:0000313" key="1">
    <source>
        <dbReference type="EMBL" id="GAA2805886.1"/>
    </source>
</evidence>
<keyword evidence="2" id="KW-1185">Reference proteome</keyword>
<dbReference type="RefSeq" id="WP_344683023.1">
    <property type="nucleotide sequence ID" value="NZ_BAAAUX010000019.1"/>
</dbReference>
<gene>
    <name evidence="1" type="ORF">GCM10010470_46420</name>
</gene>
<accession>A0ABN3VKK0</accession>
<reference evidence="1 2" key="1">
    <citation type="journal article" date="2019" name="Int. J. Syst. Evol. Microbiol.">
        <title>The Global Catalogue of Microorganisms (GCM) 10K type strain sequencing project: providing services to taxonomists for standard genome sequencing and annotation.</title>
        <authorList>
            <consortium name="The Broad Institute Genomics Platform"/>
            <consortium name="The Broad Institute Genome Sequencing Center for Infectious Disease"/>
            <person name="Wu L."/>
            <person name="Ma J."/>
        </authorList>
    </citation>
    <scope>NUCLEOTIDE SEQUENCE [LARGE SCALE GENOMIC DNA]</scope>
    <source>
        <strain evidence="1 2">JCM 9383</strain>
    </source>
</reference>
<sequence length="243" mass="25502">MTTRTISTSPLVGVWDEPDGLAPRGTVVVLTGRGETPLSYQRFGRRLAADAYRVRVVGVDLDDLETARKEARTLLGDDDLPAPKVLVGSDSGAAYAARLADELDLVDGVVLAGLALPGSAVVGRWEDELEARTACPAHRRVIGGDDGFARGQLARPVPSDWVVHAPAKPSLVLHGSADPVTPSAAAFAPFLDVETARLRIVAGGRHDVLNDVSHRSVAATVVLFLESLRLGGELPAIVGDVQG</sequence>